<sequence length="436" mass="48804">MPVQRRLRRSPLECARCTQSQMECSKIRPQCDECKSQRLSCRYIDQLPSKQPQRTQKSSVRKPKASFTSDSSRYSSPSPPTEHPPPSINSPPSSQSAESTSSDGTPDEPAKSPSVISPSDLSSQDEQLLDNWQTSTEQSLTPAKSKDRSWQSLIRREAPDYPALHHSALALSAIQLASKSKKGTSDRMNYLEAAGQHYHQAAVKIPKLSNHTSPSDCNSAFSASSILFMCELASSSLDGEDWKSPSGPNRDSNSSPTSQTPESSLQKLLDLFKTVRKLIPKRETLDTAEKGELKDLFTRADPYHQLPSTYTLTILSMRNLNNTTAKADPSHETNIYEETIKYLDNSLAMLSKGGDPTMVALRWMFRIPSRYIELVEEKRPLALIIFAHYCAVLHHLRDRWWMDGLGARLIKEISQLLEPARMNSILWASDIVGVRT</sequence>
<evidence type="ECO:0000256" key="1">
    <source>
        <dbReference type="ARBA" id="ARBA00023015"/>
    </source>
</evidence>
<feature type="compositionally biased region" description="Low complexity" evidence="5">
    <location>
        <begin position="66"/>
        <end position="76"/>
    </location>
</feature>
<gene>
    <name evidence="7" type="ORF">BJX63DRAFT_55498</name>
</gene>
<dbReference type="InterPro" id="IPR021858">
    <property type="entry name" value="Fun_TF"/>
</dbReference>
<comment type="caution">
    <text evidence="7">The sequence shown here is derived from an EMBL/GenBank/DDBJ whole genome shotgun (WGS) entry which is preliminary data.</text>
</comment>
<feature type="compositionally biased region" description="Polar residues" evidence="5">
    <location>
        <begin position="246"/>
        <end position="264"/>
    </location>
</feature>
<evidence type="ECO:0000256" key="5">
    <source>
        <dbReference type="SAM" id="MobiDB-lite"/>
    </source>
</evidence>
<feature type="compositionally biased region" description="Pro residues" evidence="5">
    <location>
        <begin position="77"/>
        <end position="89"/>
    </location>
</feature>
<feature type="compositionally biased region" description="Polar residues" evidence="5">
    <location>
        <begin position="48"/>
        <end position="58"/>
    </location>
</feature>
<dbReference type="SUPFAM" id="SSF57701">
    <property type="entry name" value="Zn2/Cys6 DNA-binding domain"/>
    <property type="match status" value="1"/>
</dbReference>
<dbReference type="CDD" id="cd00067">
    <property type="entry name" value="GAL4"/>
    <property type="match status" value="1"/>
</dbReference>
<evidence type="ECO:0000256" key="2">
    <source>
        <dbReference type="ARBA" id="ARBA00023125"/>
    </source>
</evidence>
<evidence type="ECO:0000256" key="3">
    <source>
        <dbReference type="ARBA" id="ARBA00023163"/>
    </source>
</evidence>
<dbReference type="EMBL" id="JBFXLT010000125">
    <property type="protein sequence ID" value="KAL2807974.1"/>
    <property type="molecule type" value="Genomic_DNA"/>
</dbReference>
<evidence type="ECO:0000313" key="7">
    <source>
        <dbReference type="EMBL" id="KAL2807974.1"/>
    </source>
</evidence>
<dbReference type="PANTHER" id="PTHR47784">
    <property type="entry name" value="STEROL UPTAKE CONTROL PROTEIN 2"/>
    <property type="match status" value="1"/>
</dbReference>
<protein>
    <recommendedName>
        <fullName evidence="6">Zn(2)-C6 fungal-type domain-containing protein</fullName>
    </recommendedName>
</protein>
<evidence type="ECO:0000313" key="8">
    <source>
        <dbReference type="Proteomes" id="UP001610334"/>
    </source>
</evidence>
<keyword evidence="2" id="KW-0238">DNA-binding</keyword>
<feature type="domain" description="Zn(2)-C6 fungal-type" evidence="6">
    <location>
        <begin position="13"/>
        <end position="43"/>
    </location>
</feature>
<dbReference type="Proteomes" id="UP001610334">
    <property type="component" value="Unassembled WGS sequence"/>
</dbReference>
<dbReference type="InterPro" id="IPR036864">
    <property type="entry name" value="Zn2-C6_fun-type_DNA-bd_sf"/>
</dbReference>
<dbReference type="InterPro" id="IPR001138">
    <property type="entry name" value="Zn2Cys6_DnaBD"/>
</dbReference>
<dbReference type="PROSITE" id="PS50048">
    <property type="entry name" value="ZN2_CY6_FUNGAL_2"/>
    <property type="match status" value="1"/>
</dbReference>
<evidence type="ECO:0000256" key="4">
    <source>
        <dbReference type="ARBA" id="ARBA00023242"/>
    </source>
</evidence>
<keyword evidence="8" id="KW-1185">Reference proteome</keyword>
<dbReference type="PANTHER" id="PTHR47784:SF8">
    <property type="entry name" value="ZN(II)2CYS6 TRANSCRIPTION FACTOR (EUROFUNG)"/>
    <property type="match status" value="1"/>
</dbReference>
<reference evidence="7 8" key="1">
    <citation type="submission" date="2024-07" db="EMBL/GenBank/DDBJ databases">
        <title>Section-level genome sequencing and comparative genomics of Aspergillus sections Usti and Cavernicolus.</title>
        <authorList>
            <consortium name="Lawrence Berkeley National Laboratory"/>
            <person name="Nybo J.L."/>
            <person name="Vesth T.C."/>
            <person name="Theobald S."/>
            <person name="Frisvad J.C."/>
            <person name="Larsen T.O."/>
            <person name="Kjaerboelling I."/>
            <person name="Rothschild-Mancinelli K."/>
            <person name="Lyhne E.K."/>
            <person name="Kogle M.E."/>
            <person name="Barry K."/>
            <person name="Clum A."/>
            <person name="Na H."/>
            <person name="Ledsgaard L."/>
            <person name="Lin J."/>
            <person name="Lipzen A."/>
            <person name="Kuo A."/>
            <person name="Riley R."/>
            <person name="Mondo S."/>
            <person name="Labutti K."/>
            <person name="Haridas S."/>
            <person name="Pangalinan J."/>
            <person name="Salamov A.A."/>
            <person name="Simmons B.A."/>
            <person name="Magnuson J.K."/>
            <person name="Chen J."/>
            <person name="Drula E."/>
            <person name="Henrissat B."/>
            <person name="Wiebenga A."/>
            <person name="Lubbers R.J."/>
            <person name="Gomes A.C."/>
            <person name="Makela M.R."/>
            <person name="Stajich J."/>
            <person name="Grigoriev I.V."/>
            <person name="Mortensen U.H."/>
            <person name="De Vries R.P."/>
            <person name="Baker S.E."/>
            <person name="Andersen M.R."/>
        </authorList>
    </citation>
    <scope>NUCLEOTIDE SEQUENCE [LARGE SCALE GENOMIC DNA]</scope>
    <source>
        <strain evidence="7 8">CBS 588.65</strain>
    </source>
</reference>
<name>A0ABR4GYC2_9EURO</name>
<feature type="compositionally biased region" description="Low complexity" evidence="5">
    <location>
        <begin position="112"/>
        <end position="122"/>
    </location>
</feature>
<keyword evidence="1" id="KW-0805">Transcription regulation</keyword>
<feature type="compositionally biased region" description="Low complexity" evidence="5">
    <location>
        <begin position="90"/>
        <end position="102"/>
    </location>
</feature>
<dbReference type="Pfam" id="PF11951">
    <property type="entry name" value="Fungal_trans_2"/>
    <property type="match status" value="1"/>
</dbReference>
<keyword evidence="4" id="KW-0539">Nucleus</keyword>
<feature type="region of interest" description="Disordered" evidence="5">
    <location>
        <begin position="45"/>
        <end position="126"/>
    </location>
</feature>
<proteinExistence type="predicted"/>
<organism evidence="7 8">
    <name type="scientific">Aspergillus granulosus</name>
    <dbReference type="NCBI Taxonomy" id="176169"/>
    <lineage>
        <taxon>Eukaryota</taxon>
        <taxon>Fungi</taxon>
        <taxon>Dikarya</taxon>
        <taxon>Ascomycota</taxon>
        <taxon>Pezizomycotina</taxon>
        <taxon>Eurotiomycetes</taxon>
        <taxon>Eurotiomycetidae</taxon>
        <taxon>Eurotiales</taxon>
        <taxon>Aspergillaceae</taxon>
        <taxon>Aspergillus</taxon>
        <taxon>Aspergillus subgen. Nidulantes</taxon>
    </lineage>
</organism>
<dbReference type="InterPro" id="IPR053157">
    <property type="entry name" value="Sterol_Uptake_Regulator"/>
</dbReference>
<feature type="region of interest" description="Disordered" evidence="5">
    <location>
        <begin position="239"/>
        <end position="264"/>
    </location>
</feature>
<evidence type="ECO:0000259" key="6">
    <source>
        <dbReference type="PROSITE" id="PS50048"/>
    </source>
</evidence>
<accession>A0ABR4GYC2</accession>
<keyword evidence="3" id="KW-0804">Transcription</keyword>